<evidence type="ECO:0000256" key="12">
    <source>
        <dbReference type="ARBA" id="ARBA00023136"/>
    </source>
</evidence>
<dbReference type="InterPro" id="IPR012338">
    <property type="entry name" value="Beta-lactam/transpept-like"/>
</dbReference>
<evidence type="ECO:0000256" key="5">
    <source>
        <dbReference type="ARBA" id="ARBA00022645"/>
    </source>
</evidence>
<accession>A0A1F6EGW7</accession>
<dbReference type="PANTHER" id="PTHR32282">
    <property type="entry name" value="BINDING PROTEIN TRANSPEPTIDASE, PUTATIVE-RELATED"/>
    <property type="match status" value="1"/>
</dbReference>
<keyword evidence="11" id="KW-0573">Peptidoglycan synthesis</keyword>
<keyword evidence="5" id="KW-0121">Carboxypeptidase</keyword>
<dbReference type="SUPFAM" id="SSF53955">
    <property type="entry name" value="Lysozyme-like"/>
    <property type="match status" value="1"/>
</dbReference>
<dbReference type="GO" id="GO:0008955">
    <property type="term" value="F:peptidoglycan glycosyltransferase activity"/>
    <property type="evidence" value="ECO:0007669"/>
    <property type="project" value="UniProtKB-EC"/>
</dbReference>
<dbReference type="GO" id="GO:0008658">
    <property type="term" value="F:penicillin binding"/>
    <property type="evidence" value="ECO:0007669"/>
    <property type="project" value="InterPro"/>
</dbReference>
<evidence type="ECO:0000256" key="2">
    <source>
        <dbReference type="ARBA" id="ARBA00007090"/>
    </source>
</evidence>
<keyword evidence="17" id="KW-0812">Transmembrane</keyword>
<evidence type="ECO:0000256" key="17">
    <source>
        <dbReference type="SAM" id="Phobius"/>
    </source>
</evidence>
<dbReference type="InterPro" id="IPR001460">
    <property type="entry name" value="PCN-bd_Tpept"/>
</dbReference>
<comment type="similarity">
    <text evidence="3">In the N-terminal section; belongs to the glycosyltransferase 51 family.</text>
</comment>
<proteinExistence type="inferred from homology"/>
<evidence type="ECO:0000313" key="20">
    <source>
        <dbReference type="EMBL" id="OGG72889.1"/>
    </source>
</evidence>
<comment type="subcellular location">
    <subcellularLocation>
        <location evidence="1">Cell membrane</location>
    </subcellularLocation>
</comment>
<keyword evidence="9" id="KW-0378">Hydrolase</keyword>
<comment type="caution">
    <text evidence="20">The sequence shown here is derived from an EMBL/GenBank/DDBJ whole genome shotgun (WGS) entry which is preliminary data.</text>
</comment>
<reference evidence="20 21" key="1">
    <citation type="journal article" date="2016" name="Nat. Commun.">
        <title>Thousands of microbial genomes shed light on interconnected biogeochemical processes in an aquifer system.</title>
        <authorList>
            <person name="Anantharaman K."/>
            <person name="Brown C.T."/>
            <person name="Hug L.A."/>
            <person name="Sharon I."/>
            <person name="Castelle C.J."/>
            <person name="Probst A.J."/>
            <person name="Thomas B.C."/>
            <person name="Singh A."/>
            <person name="Wilkins M.J."/>
            <person name="Karaoz U."/>
            <person name="Brodie E.L."/>
            <person name="Williams K.H."/>
            <person name="Hubbard S.S."/>
            <person name="Banfield J.F."/>
        </authorList>
    </citation>
    <scope>NUCLEOTIDE SEQUENCE [LARGE SCALE GENOMIC DNA]</scope>
</reference>
<dbReference type="SUPFAM" id="SSF56601">
    <property type="entry name" value="beta-lactamase/transpeptidase-like"/>
    <property type="match status" value="1"/>
</dbReference>
<evidence type="ECO:0000256" key="6">
    <source>
        <dbReference type="ARBA" id="ARBA00022670"/>
    </source>
</evidence>
<evidence type="ECO:0000313" key="21">
    <source>
        <dbReference type="Proteomes" id="UP000177306"/>
    </source>
</evidence>
<evidence type="ECO:0000256" key="11">
    <source>
        <dbReference type="ARBA" id="ARBA00022984"/>
    </source>
</evidence>
<keyword evidence="7" id="KW-0328">Glycosyltransferase</keyword>
<dbReference type="InterPro" id="IPR036950">
    <property type="entry name" value="PBP_transglycosylase"/>
</dbReference>
<keyword evidence="6" id="KW-0645">Protease</keyword>
<evidence type="ECO:0000256" key="13">
    <source>
        <dbReference type="ARBA" id="ARBA00023268"/>
    </source>
</evidence>
<protein>
    <submittedName>
        <fullName evidence="20">Uncharacterized protein</fullName>
    </submittedName>
</protein>
<feature type="domain" description="Penicillin-binding protein transpeptidase" evidence="18">
    <location>
        <begin position="343"/>
        <end position="596"/>
    </location>
</feature>
<keyword evidence="13" id="KW-0511">Multifunctional enzyme</keyword>
<keyword evidence="12 17" id="KW-0472">Membrane</keyword>
<keyword evidence="10" id="KW-0133">Cell shape</keyword>
<organism evidence="20 21">
    <name type="scientific">Candidatus Kaiserbacteria bacterium RIFCSPLOWO2_01_FULL_53_17</name>
    <dbReference type="NCBI Taxonomy" id="1798511"/>
    <lineage>
        <taxon>Bacteria</taxon>
        <taxon>Candidatus Kaiseribacteriota</taxon>
    </lineage>
</organism>
<comment type="catalytic activity">
    <reaction evidence="15">
        <text>Preferential cleavage: (Ac)2-L-Lys-D-Ala-|-D-Ala. Also transpeptidation of peptidyl-alanyl moieties that are N-acyl substituents of D-alanine.</text>
        <dbReference type="EC" id="3.4.16.4"/>
    </reaction>
</comment>
<dbReference type="EMBL" id="MFLY01000025">
    <property type="protein sequence ID" value="OGG72889.1"/>
    <property type="molecule type" value="Genomic_DNA"/>
</dbReference>
<dbReference type="Gene3D" id="2.60.40.10">
    <property type="entry name" value="Immunoglobulins"/>
    <property type="match status" value="1"/>
</dbReference>
<evidence type="ECO:0000256" key="16">
    <source>
        <dbReference type="ARBA" id="ARBA00049902"/>
    </source>
</evidence>
<evidence type="ECO:0000256" key="4">
    <source>
        <dbReference type="ARBA" id="ARBA00022475"/>
    </source>
</evidence>
<dbReference type="Proteomes" id="UP000177306">
    <property type="component" value="Unassembled WGS sequence"/>
</dbReference>
<evidence type="ECO:0000256" key="15">
    <source>
        <dbReference type="ARBA" id="ARBA00034000"/>
    </source>
</evidence>
<name>A0A1F6EGW7_9BACT</name>
<evidence type="ECO:0000259" key="19">
    <source>
        <dbReference type="Pfam" id="PF00912"/>
    </source>
</evidence>
<dbReference type="GO" id="GO:0009002">
    <property type="term" value="F:serine-type D-Ala-D-Ala carboxypeptidase activity"/>
    <property type="evidence" value="ECO:0007669"/>
    <property type="project" value="UniProtKB-EC"/>
</dbReference>
<dbReference type="GO" id="GO:0030288">
    <property type="term" value="C:outer membrane-bounded periplasmic space"/>
    <property type="evidence" value="ECO:0007669"/>
    <property type="project" value="TreeGrafter"/>
</dbReference>
<evidence type="ECO:0000256" key="14">
    <source>
        <dbReference type="ARBA" id="ARBA00023316"/>
    </source>
</evidence>
<feature type="transmembrane region" description="Helical" evidence="17">
    <location>
        <begin position="21"/>
        <end position="47"/>
    </location>
</feature>
<evidence type="ECO:0000259" key="18">
    <source>
        <dbReference type="Pfam" id="PF00905"/>
    </source>
</evidence>
<gene>
    <name evidence="20" type="ORF">A3A38_01625</name>
</gene>
<keyword evidence="8" id="KW-0808">Transferase</keyword>
<dbReference type="GO" id="GO:0005886">
    <property type="term" value="C:plasma membrane"/>
    <property type="evidence" value="ECO:0007669"/>
    <property type="project" value="UniProtKB-SubCell"/>
</dbReference>
<dbReference type="InterPro" id="IPR023346">
    <property type="entry name" value="Lysozyme-like_dom_sf"/>
</dbReference>
<dbReference type="GO" id="GO:0009252">
    <property type="term" value="P:peptidoglycan biosynthetic process"/>
    <property type="evidence" value="ECO:0007669"/>
    <property type="project" value="UniProtKB-KW"/>
</dbReference>
<evidence type="ECO:0000256" key="9">
    <source>
        <dbReference type="ARBA" id="ARBA00022801"/>
    </source>
</evidence>
<dbReference type="FunFam" id="1.10.3810.10:FF:000001">
    <property type="entry name" value="Penicillin-binding protein 1A"/>
    <property type="match status" value="1"/>
</dbReference>
<dbReference type="GO" id="GO:0008360">
    <property type="term" value="P:regulation of cell shape"/>
    <property type="evidence" value="ECO:0007669"/>
    <property type="project" value="UniProtKB-KW"/>
</dbReference>
<keyword evidence="14" id="KW-0961">Cell wall biogenesis/degradation</keyword>
<comment type="catalytic activity">
    <reaction evidence="16">
        <text>[GlcNAc-(1-&gt;4)-Mur2Ac(oyl-L-Ala-gamma-D-Glu-L-Lys-D-Ala-D-Ala)](n)-di-trans,octa-cis-undecaprenyl diphosphate + beta-D-GlcNAc-(1-&gt;4)-Mur2Ac(oyl-L-Ala-gamma-D-Glu-L-Lys-D-Ala-D-Ala)-di-trans,octa-cis-undecaprenyl diphosphate = [GlcNAc-(1-&gt;4)-Mur2Ac(oyl-L-Ala-gamma-D-Glu-L-Lys-D-Ala-D-Ala)](n+1)-di-trans,octa-cis-undecaprenyl diphosphate + di-trans,octa-cis-undecaprenyl diphosphate + H(+)</text>
        <dbReference type="Rhea" id="RHEA:23708"/>
        <dbReference type="Rhea" id="RHEA-COMP:9602"/>
        <dbReference type="Rhea" id="RHEA-COMP:9603"/>
        <dbReference type="ChEBI" id="CHEBI:15378"/>
        <dbReference type="ChEBI" id="CHEBI:58405"/>
        <dbReference type="ChEBI" id="CHEBI:60033"/>
        <dbReference type="ChEBI" id="CHEBI:78435"/>
        <dbReference type="EC" id="2.4.99.28"/>
    </reaction>
</comment>
<dbReference type="Pfam" id="PF00905">
    <property type="entry name" value="Transpeptidase"/>
    <property type="match status" value="1"/>
</dbReference>
<sequence length="805" mass="88551">MDRELRYARMRHAAKTRAKNRGLHVFLHLIALAAITAAGAFVAWALFASVPAVGTIQNRIVGESTKIYDRTGEVLLYDVHGAMRRTEVPIEEISPYIRNATVAVEDDSFYQHRGFRPLSFLRAVLVNLRLMPGIVGQGGSTITQQVVKNTLLTKDKTLIRKAKEIVLAMKLEKIATKDQILNIYLNETSYGGTIYGVEEAAQYFFGKPAKDVTLAEAAYIAALPQAPTRYSPYGNHRDELEGRKSLVLSRMKNLGYITDDDYAIAQAEVVQFRDRAEAGIKAPHFVFFVREYLEDKYGPDVVANEGLRVITTLDWELQQKAEEVVAKYAPDMEKNFNATNEGIVAVDPKSGQILTMVGSRGYFDETIDGKVNVTLAKRQPGSSFKPFVYATAFEKGYTPETVVFDVQTQFSTACNPMDVANSESPCYSPSNYDGLFKGPMKLRDALAQSQNVPAVKTVYLAGVADSIETARDMGISTLEDANRYGLTLVLGGGEVTLLDMTSAYGVFANDGLRNPATGILSVEDTGGRVLEQYEKQESRALDPQIAREINDILSDNIARTPEFGANSPLYFPDYDVADKTGTTNDYRDVWIVGYTPGISVGAWAGNNDNSEMVRRIAAFIIAPMWHEFMEVALAKYHSGEFVAPAPDPAHDSLPPVLRGEWNTNPSLGIHDLLFWTNKDDPRSGSPNQNDSQLPHWEYGVSLWTQQNPGLESSTSTQPLPGFSIASPAPNSQVSLTEPFDAKVSFQPTAGIRSITYYLNGTFVGVSAQPPYVIAVQPSQTGSQFLRAVADTATGQYETQITFTAQ</sequence>
<evidence type="ECO:0000256" key="1">
    <source>
        <dbReference type="ARBA" id="ARBA00004236"/>
    </source>
</evidence>
<dbReference type="GO" id="GO:0071555">
    <property type="term" value="P:cell wall organization"/>
    <property type="evidence" value="ECO:0007669"/>
    <property type="project" value="UniProtKB-KW"/>
</dbReference>
<evidence type="ECO:0000256" key="10">
    <source>
        <dbReference type="ARBA" id="ARBA00022960"/>
    </source>
</evidence>
<comment type="similarity">
    <text evidence="2">In the C-terminal section; belongs to the transpeptidase family.</text>
</comment>
<dbReference type="AlphaFoldDB" id="A0A1F6EGW7"/>
<evidence type="ECO:0000256" key="7">
    <source>
        <dbReference type="ARBA" id="ARBA00022676"/>
    </source>
</evidence>
<dbReference type="InterPro" id="IPR050396">
    <property type="entry name" value="Glycosyltr_51/Transpeptidase"/>
</dbReference>
<dbReference type="InterPro" id="IPR013783">
    <property type="entry name" value="Ig-like_fold"/>
</dbReference>
<dbReference type="Gene3D" id="3.40.710.10">
    <property type="entry name" value="DD-peptidase/beta-lactamase superfamily"/>
    <property type="match status" value="1"/>
</dbReference>
<dbReference type="GO" id="GO:0006508">
    <property type="term" value="P:proteolysis"/>
    <property type="evidence" value="ECO:0007669"/>
    <property type="project" value="UniProtKB-KW"/>
</dbReference>
<dbReference type="InterPro" id="IPR001264">
    <property type="entry name" value="Glyco_trans_51"/>
</dbReference>
<dbReference type="Pfam" id="PF00912">
    <property type="entry name" value="Transgly"/>
    <property type="match status" value="1"/>
</dbReference>
<keyword evidence="4" id="KW-1003">Cell membrane</keyword>
<evidence type="ECO:0000256" key="8">
    <source>
        <dbReference type="ARBA" id="ARBA00022679"/>
    </source>
</evidence>
<dbReference type="Pfam" id="PF17957">
    <property type="entry name" value="Big_7"/>
    <property type="match status" value="1"/>
</dbReference>
<feature type="domain" description="Glycosyl transferase family 51" evidence="19">
    <location>
        <begin position="82"/>
        <end position="252"/>
    </location>
</feature>
<dbReference type="PANTHER" id="PTHR32282:SF11">
    <property type="entry name" value="PENICILLIN-BINDING PROTEIN 1B"/>
    <property type="match status" value="1"/>
</dbReference>
<keyword evidence="17" id="KW-1133">Transmembrane helix</keyword>
<evidence type="ECO:0000256" key="3">
    <source>
        <dbReference type="ARBA" id="ARBA00007739"/>
    </source>
</evidence>
<dbReference type="Gene3D" id="1.10.3810.10">
    <property type="entry name" value="Biosynthetic peptidoglycan transglycosylase-like"/>
    <property type="match status" value="1"/>
</dbReference>